<gene>
    <name evidence="1" type="ORF">E4L96_04035</name>
</gene>
<accession>A0A4Y9SK34</accession>
<comment type="caution">
    <text evidence="1">The sequence shown here is derived from an EMBL/GenBank/DDBJ whole genome shotgun (WGS) entry which is preliminary data.</text>
</comment>
<keyword evidence="2" id="KW-1185">Reference proteome</keyword>
<sequence length="157" mass="16078">MQRGPGRIVVVVGVLACLAASGCATKTQSDAASIAATPLHDLNLAQTEIPPLLQAARAAPYAAPAEQTCAALASQVGALDEILGPDLDAPANKDDASRVHALASDTATGAFRRTVEGVVPFRGWVRKLSGAERHDRDVQAAITITISFFLPLAAGAA</sequence>
<proteinExistence type="predicted"/>
<dbReference type="EMBL" id="SPVF01000062">
    <property type="protein sequence ID" value="TFW26990.1"/>
    <property type="molecule type" value="Genomic_DNA"/>
</dbReference>
<reference evidence="1 2" key="1">
    <citation type="submission" date="2019-03" db="EMBL/GenBank/DDBJ databases">
        <title>Draft Genome Sequence of Massilia arenosa sp. nov., a Novel Massilia Species Isolated from a Sandy-loam Maize Soil.</title>
        <authorList>
            <person name="Raths R."/>
            <person name="Peta V."/>
            <person name="Bucking H."/>
        </authorList>
    </citation>
    <scope>NUCLEOTIDE SEQUENCE [LARGE SCALE GENOMIC DNA]</scope>
    <source>
        <strain evidence="1 2">MC02</strain>
    </source>
</reference>
<protein>
    <submittedName>
        <fullName evidence="1">Uncharacterized protein</fullName>
    </submittedName>
</protein>
<dbReference type="Proteomes" id="UP000298438">
    <property type="component" value="Unassembled WGS sequence"/>
</dbReference>
<evidence type="ECO:0000313" key="2">
    <source>
        <dbReference type="Proteomes" id="UP000298438"/>
    </source>
</evidence>
<dbReference type="PROSITE" id="PS51257">
    <property type="entry name" value="PROKAR_LIPOPROTEIN"/>
    <property type="match status" value="1"/>
</dbReference>
<dbReference type="RefSeq" id="WP_135205944.1">
    <property type="nucleotide sequence ID" value="NZ_SPVF01000062.1"/>
</dbReference>
<dbReference type="AlphaFoldDB" id="A0A4Y9SK34"/>
<name>A0A4Y9SK34_9BURK</name>
<dbReference type="OrthoDB" id="8775233at2"/>
<feature type="non-terminal residue" evidence="1">
    <location>
        <position position="157"/>
    </location>
</feature>
<evidence type="ECO:0000313" key="1">
    <source>
        <dbReference type="EMBL" id="TFW26990.1"/>
    </source>
</evidence>
<organism evidence="1 2">
    <name type="scientific">Zemynaea arenosa</name>
    <dbReference type="NCBI Taxonomy" id="2561931"/>
    <lineage>
        <taxon>Bacteria</taxon>
        <taxon>Pseudomonadati</taxon>
        <taxon>Pseudomonadota</taxon>
        <taxon>Betaproteobacteria</taxon>
        <taxon>Burkholderiales</taxon>
        <taxon>Oxalobacteraceae</taxon>
        <taxon>Telluria group</taxon>
        <taxon>Zemynaea</taxon>
    </lineage>
</organism>